<evidence type="ECO:0000256" key="1">
    <source>
        <dbReference type="ARBA" id="ARBA00022614"/>
    </source>
</evidence>
<dbReference type="AlphaFoldDB" id="A0A0B2UM87"/>
<dbReference type="PANTHER" id="PTHR46652">
    <property type="entry name" value="LEUCINE-RICH REPEAT AND IQ DOMAIN-CONTAINING PROTEIN 1-RELATED"/>
    <property type="match status" value="1"/>
</dbReference>
<comment type="caution">
    <text evidence="4">The sequence shown here is derived from an EMBL/GenBank/DDBJ whole genome shotgun (WGS) entry which is preliminary data.</text>
</comment>
<reference evidence="4 5" key="1">
    <citation type="journal article" date="2014" name="MBio">
        <title>The Ordospora colligata genome; evolution of extreme reduction in microsporidia and host-to-parasite horizontal gene transfer.</title>
        <authorList>
            <person name="Pombert J.-F."/>
            <person name="Haag K.L."/>
            <person name="Beidas S."/>
            <person name="Ebert D."/>
            <person name="Keeling P.J."/>
        </authorList>
    </citation>
    <scope>NUCLEOTIDE SEQUENCE [LARGE SCALE GENOMIC DNA]</scope>
    <source>
        <strain evidence="4 5">OC4</strain>
    </source>
</reference>
<keyword evidence="1" id="KW-0433">Leucine-rich repeat</keyword>
<dbReference type="InParanoid" id="A0A0B2UM87"/>
<dbReference type="STRING" id="1354746.A0A0B2UM87"/>
<dbReference type="VEuPathDB" id="MicrosporidiaDB:M896_020010"/>
<proteinExistence type="predicted"/>
<sequence>MVKITKGVYKDISSIKQDLSNEIELILYDCKINSLNGLEKCKKLQIFEIRNCRGLDPVVVLPTMENLTLFRITAFHERHRTIRKLDISGLVNLENIDFFGCSKFEQLIGLNTLKKLKKIYYRCSNNVSELDLNGLVNLEELEIAGCGVCGLDTLKKLKKFTFSASKGIDQLDVSGLENLEELDIYSYRVKCEVIGFNTLNRLKNLKIKCCNAIKKLDVSGMAELNTLRIEECIYLKEIHGLSALIKLKYFSVESCAITKLNASGMTELGVLNVSCKNLKEIYGLSTLSNLRGLSLGYSNAIKRLDVSGVIGLSTLEISSCEKLKEISGLSTLLNLRDFRMWDNTAMVQLDVSGLEELRILEIYRCFGISEVLGLDTLPKLTKVIMSISKPPTLASMLKVKEEEMNALKEGWDIEKLRSIRMEIPQNDKRDESKVGKEMVDIWQQIIDKSTSEEDKNNKVTLNDENNNNSTSDDIKYNILCKYNSKMKEFIENVYQIKKTLKGKNIMMYLNKNLMKAYIETIMKDAKRVIDDTKGGIDKIGNDNPNKKNISLDDINACVSTMCLGLDSCSVGIMSHVEMAYSGLYSVATSGSDVHKRIYDGIASIKEDVFKKTLLNGKNGRSMDANVHKKTYFSRYLNDFVGVSVDKHDGFINNRMYIQVNNDSRCKGDVIKFLNAFLDGIEPEKVVKELTEIINNEINKMPVEEKEKKWREYFNYFIDIKKRVVCDIHENKSENGGNNKSKSNSGGNSKIKSKNGKKRFKPNTDNEVDDENSRYLKMMFKFSRDDIDLALEWEDPESLREAGVMYAMIADFEVLKGNACLWCIEESIYE</sequence>
<keyword evidence="5" id="KW-1185">Reference proteome</keyword>
<evidence type="ECO:0000256" key="3">
    <source>
        <dbReference type="SAM" id="MobiDB-lite"/>
    </source>
</evidence>
<evidence type="ECO:0000313" key="4">
    <source>
        <dbReference type="EMBL" id="KHN70167.1"/>
    </source>
</evidence>
<dbReference type="InterPro" id="IPR032675">
    <property type="entry name" value="LRR_dom_sf"/>
</dbReference>
<dbReference type="EMBL" id="JOKQ01000002">
    <property type="protein sequence ID" value="KHN70167.1"/>
    <property type="molecule type" value="Genomic_DNA"/>
</dbReference>
<dbReference type="OrthoDB" id="266138at2759"/>
<keyword evidence="2" id="KW-0677">Repeat</keyword>
<feature type="region of interest" description="Disordered" evidence="3">
    <location>
        <begin position="730"/>
        <end position="767"/>
    </location>
</feature>
<name>A0A0B2UM87_9MICR</name>
<protein>
    <recommendedName>
        <fullName evidence="6">Leucine-rich repeat protein</fullName>
    </recommendedName>
</protein>
<feature type="compositionally biased region" description="Low complexity" evidence="3">
    <location>
        <begin position="733"/>
        <end position="749"/>
    </location>
</feature>
<dbReference type="HOGENOM" id="CLU_341966_0_0_1"/>
<dbReference type="PANTHER" id="PTHR46652:SF8">
    <property type="entry name" value="LEUCINE RICH REPEAT CONTAINING 23"/>
    <property type="match status" value="1"/>
</dbReference>
<feature type="compositionally biased region" description="Basic residues" evidence="3">
    <location>
        <begin position="750"/>
        <end position="760"/>
    </location>
</feature>
<dbReference type="GeneID" id="26261096"/>
<dbReference type="Pfam" id="PF23952">
    <property type="entry name" value="LRR_EndoS"/>
    <property type="match status" value="1"/>
</dbReference>
<dbReference type="InterPro" id="IPR050836">
    <property type="entry name" value="SDS22/Internalin_LRR"/>
</dbReference>
<dbReference type="Proteomes" id="UP000031056">
    <property type="component" value="Unassembled WGS sequence"/>
</dbReference>
<dbReference type="Gene3D" id="3.80.10.10">
    <property type="entry name" value="Ribonuclease Inhibitor"/>
    <property type="match status" value="2"/>
</dbReference>
<evidence type="ECO:0008006" key="6">
    <source>
        <dbReference type="Google" id="ProtNLM"/>
    </source>
</evidence>
<evidence type="ECO:0000313" key="5">
    <source>
        <dbReference type="Proteomes" id="UP000031056"/>
    </source>
</evidence>
<organism evidence="4 5">
    <name type="scientific">Ordospora colligata OC4</name>
    <dbReference type="NCBI Taxonomy" id="1354746"/>
    <lineage>
        <taxon>Eukaryota</taxon>
        <taxon>Fungi</taxon>
        <taxon>Fungi incertae sedis</taxon>
        <taxon>Microsporidia</taxon>
        <taxon>Ordosporidae</taxon>
        <taxon>Ordospora</taxon>
    </lineage>
</organism>
<gene>
    <name evidence="4" type="ORF">M896_020010</name>
</gene>
<evidence type="ECO:0000256" key="2">
    <source>
        <dbReference type="ARBA" id="ARBA00022737"/>
    </source>
</evidence>
<accession>A0A0B2UM87</accession>
<dbReference type="RefSeq" id="XP_014564209.1">
    <property type="nucleotide sequence ID" value="XM_014708723.1"/>
</dbReference>
<dbReference type="SUPFAM" id="SSF52058">
    <property type="entry name" value="L domain-like"/>
    <property type="match status" value="2"/>
</dbReference>